<reference evidence="9" key="1">
    <citation type="submission" date="2016-10" db="EMBL/GenBank/DDBJ databases">
        <authorList>
            <person name="Varghese N."/>
            <person name="Submissions S."/>
        </authorList>
    </citation>
    <scope>NUCLEOTIDE SEQUENCE [LARGE SCALE GENOMIC DNA]</scope>
    <source>
        <strain evidence="9">DSM 21368</strain>
    </source>
</reference>
<evidence type="ECO:0000256" key="3">
    <source>
        <dbReference type="ARBA" id="ARBA00022692"/>
    </source>
</evidence>
<dbReference type="EMBL" id="FNTX01000002">
    <property type="protein sequence ID" value="SEE66469.1"/>
    <property type="molecule type" value="Genomic_DNA"/>
</dbReference>
<dbReference type="GO" id="GO:0005886">
    <property type="term" value="C:plasma membrane"/>
    <property type="evidence" value="ECO:0007669"/>
    <property type="project" value="UniProtKB-SubCell"/>
</dbReference>
<dbReference type="AlphaFoldDB" id="A0A1H5KNL6"/>
<keyword evidence="5 6" id="KW-0472">Membrane</keyword>
<evidence type="ECO:0000256" key="5">
    <source>
        <dbReference type="ARBA" id="ARBA00023136"/>
    </source>
</evidence>
<feature type="transmembrane region" description="Helical" evidence="6">
    <location>
        <begin position="171"/>
        <end position="191"/>
    </location>
</feature>
<evidence type="ECO:0000259" key="7">
    <source>
        <dbReference type="Pfam" id="PF12823"/>
    </source>
</evidence>
<protein>
    <submittedName>
        <fullName evidence="8">Integral membrane protein</fullName>
    </submittedName>
</protein>
<comment type="subcellular location">
    <subcellularLocation>
        <location evidence="1">Cell membrane</location>
        <topology evidence="1">Multi-pass membrane protein</topology>
    </subcellularLocation>
</comment>
<name>A0A1H5KNL6_9MICO</name>
<evidence type="ECO:0000256" key="6">
    <source>
        <dbReference type="SAM" id="Phobius"/>
    </source>
</evidence>
<dbReference type="InterPro" id="IPR023845">
    <property type="entry name" value="DUF3817_TM"/>
</dbReference>
<dbReference type="Pfam" id="PF12823">
    <property type="entry name" value="DUF3817"/>
    <property type="match status" value="1"/>
</dbReference>
<proteinExistence type="predicted"/>
<dbReference type="NCBIfam" id="TIGR03954">
    <property type="entry name" value="integ_memb_HG"/>
    <property type="match status" value="1"/>
</dbReference>
<organism evidence="8 9">
    <name type="scientific">Ruania alba</name>
    <dbReference type="NCBI Taxonomy" id="648782"/>
    <lineage>
        <taxon>Bacteria</taxon>
        <taxon>Bacillati</taxon>
        <taxon>Actinomycetota</taxon>
        <taxon>Actinomycetes</taxon>
        <taxon>Micrococcales</taxon>
        <taxon>Ruaniaceae</taxon>
        <taxon>Ruania</taxon>
    </lineage>
</organism>
<evidence type="ECO:0000256" key="2">
    <source>
        <dbReference type="ARBA" id="ARBA00022475"/>
    </source>
</evidence>
<dbReference type="PANTHER" id="PTHR40077">
    <property type="entry name" value="MEMBRANE PROTEIN-RELATED"/>
    <property type="match status" value="1"/>
</dbReference>
<sequence>MATGESSRLGWTCAHLSRDLPVLRRSFTTGSKVLGLGRRIGENGEVRSLGPGRLHRILADAEAVTWALLLIGMALKYLTRTTDLGVTIAGPIHGFVFLAYCVATVVVAIDQRWSRGTAVLGLLSAVPPFVTIPFGRWVQRRGLVGERWRVLGGGAGTPIERGLAAVLRRPVRFALVAMLLVAAVFRVLLWIGPPGGA</sequence>
<keyword evidence="3 6" id="KW-0812">Transmembrane</keyword>
<feature type="domain" description="DUF3817" evidence="7">
    <location>
        <begin position="54"/>
        <end position="140"/>
    </location>
</feature>
<keyword evidence="2" id="KW-1003">Cell membrane</keyword>
<evidence type="ECO:0000313" key="9">
    <source>
        <dbReference type="Proteomes" id="UP000199220"/>
    </source>
</evidence>
<accession>A0A1H5KNL6</accession>
<keyword evidence="9" id="KW-1185">Reference proteome</keyword>
<dbReference type="PANTHER" id="PTHR40077:SF1">
    <property type="entry name" value="MEMBRANE PROTEIN"/>
    <property type="match status" value="1"/>
</dbReference>
<feature type="transmembrane region" description="Helical" evidence="6">
    <location>
        <begin position="84"/>
        <end position="109"/>
    </location>
</feature>
<dbReference type="STRING" id="648782.SAMN04488554_2368"/>
<keyword evidence="4 6" id="KW-1133">Transmembrane helix</keyword>
<evidence type="ECO:0000256" key="1">
    <source>
        <dbReference type="ARBA" id="ARBA00004651"/>
    </source>
</evidence>
<evidence type="ECO:0000256" key="4">
    <source>
        <dbReference type="ARBA" id="ARBA00022989"/>
    </source>
</evidence>
<evidence type="ECO:0000313" key="8">
    <source>
        <dbReference type="EMBL" id="SEE66469.1"/>
    </source>
</evidence>
<gene>
    <name evidence="8" type="ORF">SAMN04488554_2368</name>
</gene>
<dbReference type="Proteomes" id="UP000199220">
    <property type="component" value="Unassembled WGS sequence"/>
</dbReference>